<feature type="transmembrane region" description="Helical" evidence="7">
    <location>
        <begin position="187"/>
        <end position="210"/>
    </location>
</feature>
<dbReference type="RefSeq" id="WP_015589986.1">
    <property type="nucleotide sequence ID" value="NC_021169.1"/>
</dbReference>
<organism evidence="9 10">
    <name type="scientific">Archaeoglobus sulfaticallidus PM70-1</name>
    <dbReference type="NCBI Taxonomy" id="387631"/>
    <lineage>
        <taxon>Archaea</taxon>
        <taxon>Methanobacteriati</taxon>
        <taxon>Methanobacteriota</taxon>
        <taxon>Archaeoglobi</taxon>
        <taxon>Archaeoglobales</taxon>
        <taxon>Archaeoglobaceae</taxon>
        <taxon>Archaeoglobus</taxon>
    </lineage>
</organism>
<dbReference type="EMBL" id="CP005290">
    <property type="protein sequence ID" value="AGK60387.1"/>
    <property type="molecule type" value="Genomic_DNA"/>
</dbReference>
<dbReference type="PROSITE" id="PS50928">
    <property type="entry name" value="ABC_TM1"/>
    <property type="match status" value="1"/>
</dbReference>
<feature type="transmembrane region" description="Helical" evidence="7">
    <location>
        <begin position="222"/>
        <end position="241"/>
    </location>
</feature>
<feature type="domain" description="ABC transmembrane type-1" evidence="8">
    <location>
        <begin position="54"/>
        <end position="244"/>
    </location>
</feature>
<dbReference type="KEGG" id="ast:Asulf_00358"/>
<dbReference type="AlphaFoldDB" id="N0BDS7"/>
<feature type="transmembrane region" description="Helical" evidence="7">
    <location>
        <begin position="7"/>
        <end position="27"/>
    </location>
</feature>
<dbReference type="STRING" id="387631.Asulf_00358"/>
<keyword evidence="2 7" id="KW-0813">Transport</keyword>
<evidence type="ECO:0000313" key="9">
    <source>
        <dbReference type="EMBL" id="AGK60387.1"/>
    </source>
</evidence>
<comment type="subcellular location">
    <subcellularLocation>
        <location evidence="1 7">Cell membrane</location>
        <topology evidence="1 7">Multi-pass membrane protein</topology>
    </subcellularLocation>
</comment>
<keyword evidence="6 7" id="KW-0472">Membrane</keyword>
<proteinExistence type="inferred from homology"/>
<feature type="transmembrane region" description="Helical" evidence="7">
    <location>
        <begin position="122"/>
        <end position="139"/>
    </location>
</feature>
<reference evidence="9 10" key="1">
    <citation type="journal article" date="2013" name="Genome Announc.">
        <title>Complete Genome Sequence of the Thermophilic and Facultatively Chemolithoautotrophic Sulfate Reducer Archaeoglobus sulfaticallidus Strain PM70-1T.</title>
        <authorList>
            <person name="Stokke R."/>
            <person name="Hocking W.P."/>
            <person name="Steinsbu B.O."/>
            <person name="Steen I.H."/>
        </authorList>
    </citation>
    <scope>NUCLEOTIDE SEQUENCE [LARGE SCALE GENOMIC DNA]</scope>
    <source>
        <strain evidence="9">PM70-1</strain>
    </source>
</reference>
<dbReference type="SUPFAM" id="SSF161098">
    <property type="entry name" value="MetI-like"/>
    <property type="match status" value="1"/>
</dbReference>
<dbReference type="OrthoDB" id="50379at2157"/>
<name>N0BDS7_9EURY</name>
<protein>
    <submittedName>
        <fullName evidence="9">ABC-type nitrate/sulfonate/bicarbonate transport system, permease component</fullName>
    </submittedName>
</protein>
<evidence type="ECO:0000256" key="5">
    <source>
        <dbReference type="ARBA" id="ARBA00022989"/>
    </source>
</evidence>
<keyword evidence="10" id="KW-1185">Reference proteome</keyword>
<dbReference type="InterPro" id="IPR035906">
    <property type="entry name" value="MetI-like_sf"/>
</dbReference>
<gene>
    <name evidence="9" type="ORF">Asulf_00358</name>
</gene>
<evidence type="ECO:0000256" key="7">
    <source>
        <dbReference type="RuleBase" id="RU363032"/>
    </source>
</evidence>
<dbReference type="GO" id="GO:0055085">
    <property type="term" value="P:transmembrane transport"/>
    <property type="evidence" value="ECO:0007669"/>
    <property type="project" value="InterPro"/>
</dbReference>
<dbReference type="CDD" id="cd06261">
    <property type="entry name" value="TM_PBP2"/>
    <property type="match status" value="1"/>
</dbReference>
<dbReference type="PANTHER" id="PTHR30151">
    <property type="entry name" value="ALKANE SULFONATE ABC TRANSPORTER-RELATED, MEMBRANE SUBUNIT"/>
    <property type="match status" value="1"/>
</dbReference>
<evidence type="ECO:0000256" key="3">
    <source>
        <dbReference type="ARBA" id="ARBA00022475"/>
    </source>
</evidence>
<evidence type="ECO:0000256" key="2">
    <source>
        <dbReference type="ARBA" id="ARBA00022448"/>
    </source>
</evidence>
<dbReference type="Proteomes" id="UP000013307">
    <property type="component" value="Chromosome"/>
</dbReference>
<evidence type="ECO:0000256" key="6">
    <source>
        <dbReference type="ARBA" id="ARBA00023136"/>
    </source>
</evidence>
<feature type="transmembrane region" description="Helical" evidence="7">
    <location>
        <begin position="58"/>
        <end position="78"/>
    </location>
</feature>
<evidence type="ECO:0000256" key="1">
    <source>
        <dbReference type="ARBA" id="ARBA00004651"/>
    </source>
</evidence>
<accession>N0BDS7</accession>
<keyword evidence="4 7" id="KW-0812">Transmembrane</keyword>
<dbReference type="GeneID" id="15392004"/>
<evidence type="ECO:0000256" key="4">
    <source>
        <dbReference type="ARBA" id="ARBA00022692"/>
    </source>
</evidence>
<dbReference type="GO" id="GO:0005886">
    <property type="term" value="C:plasma membrane"/>
    <property type="evidence" value="ECO:0007669"/>
    <property type="project" value="UniProtKB-SubCell"/>
</dbReference>
<dbReference type="PANTHER" id="PTHR30151:SF0">
    <property type="entry name" value="ABC TRANSPORTER PERMEASE PROTEIN MJ0413-RELATED"/>
    <property type="match status" value="1"/>
</dbReference>
<feature type="transmembrane region" description="Helical" evidence="7">
    <location>
        <begin position="99"/>
        <end position="116"/>
    </location>
</feature>
<dbReference type="eggNOG" id="arCOG00169">
    <property type="taxonomic scope" value="Archaea"/>
</dbReference>
<keyword evidence="5 7" id="KW-1133">Transmembrane helix</keyword>
<comment type="similarity">
    <text evidence="7">Belongs to the binding-protein-dependent transport system permease family.</text>
</comment>
<dbReference type="Pfam" id="PF00528">
    <property type="entry name" value="BPD_transp_1"/>
    <property type="match status" value="1"/>
</dbReference>
<keyword evidence="3" id="KW-1003">Cell membrane</keyword>
<evidence type="ECO:0000259" key="8">
    <source>
        <dbReference type="PROSITE" id="PS50928"/>
    </source>
</evidence>
<evidence type="ECO:0000313" key="10">
    <source>
        <dbReference type="Proteomes" id="UP000013307"/>
    </source>
</evidence>
<dbReference type="HOGENOM" id="CLU_046113_1_1_2"/>
<dbReference type="InterPro" id="IPR000515">
    <property type="entry name" value="MetI-like"/>
</dbReference>
<dbReference type="Gene3D" id="1.10.3720.10">
    <property type="entry name" value="MetI-like"/>
    <property type="match status" value="1"/>
</dbReference>
<sequence length="251" mass="27900">MRNRIAAFLTFIFLWYLIVIAGVMVPYPHSVLKKFIFLLIYPEPVLGKNLIEHSAFSLMRVIAGSSIAFMIAIPLGIVMGWNRGIDEFLSTFTEIFRPIPPLAWIPLSYILFASFSNPVQTAQIFIVFVGAFFPCLLSVREFARSTDRNLIEMAKAFNASDSEILKKIVIPSSIPGMLSGIRIGLGVGWMTIVAAEMLATSGSGLGYFIMVMYEVGGRTEEILSGMLAIGIIGYLMSTLVVRVESKLLRWR</sequence>